<reference evidence="3 4" key="1">
    <citation type="submission" date="2019-03" db="EMBL/GenBank/DDBJ databases">
        <title>Genomic Encyclopedia of Type Strains, Phase IV (KMG-IV): sequencing the most valuable type-strain genomes for metagenomic binning, comparative biology and taxonomic classification.</title>
        <authorList>
            <person name="Goeker M."/>
        </authorList>
    </citation>
    <scope>NUCLEOTIDE SEQUENCE [LARGE SCALE GENOMIC DNA]</scope>
    <source>
        <strain evidence="3 4">DSM 11170</strain>
    </source>
</reference>
<dbReference type="InterPro" id="IPR007630">
    <property type="entry name" value="RNA_pol_sigma70_r4"/>
</dbReference>
<evidence type="ECO:0000313" key="3">
    <source>
        <dbReference type="EMBL" id="TCP64759.1"/>
    </source>
</evidence>
<dbReference type="SUPFAM" id="SSF88659">
    <property type="entry name" value="Sigma3 and sigma4 domains of RNA polymerase sigma factors"/>
    <property type="match status" value="1"/>
</dbReference>
<comment type="caution">
    <text evidence="3">The sequence shown here is derived from an EMBL/GenBank/DDBJ whole genome shotgun (WGS) entry which is preliminary data.</text>
</comment>
<gene>
    <name evidence="3" type="ORF">EDD73_108112</name>
</gene>
<dbReference type="Proteomes" id="UP000294813">
    <property type="component" value="Unassembled WGS sequence"/>
</dbReference>
<evidence type="ECO:0000256" key="1">
    <source>
        <dbReference type="SAM" id="MobiDB-lite"/>
    </source>
</evidence>
<dbReference type="Pfam" id="PF04545">
    <property type="entry name" value="Sigma70_r4"/>
    <property type="match status" value="1"/>
</dbReference>
<dbReference type="Gene3D" id="1.20.140.160">
    <property type="match status" value="1"/>
</dbReference>
<dbReference type="InterPro" id="IPR013324">
    <property type="entry name" value="RNA_pol_sigma_r3/r4-like"/>
</dbReference>
<protein>
    <submittedName>
        <fullName evidence="3">RNA polymerase sigma factor (Sigma-70 family)</fullName>
    </submittedName>
</protein>
<keyword evidence="4" id="KW-1185">Reference proteome</keyword>
<dbReference type="GO" id="GO:0006352">
    <property type="term" value="P:DNA-templated transcription initiation"/>
    <property type="evidence" value="ECO:0007669"/>
    <property type="project" value="InterPro"/>
</dbReference>
<feature type="region of interest" description="Disordered" evidence="1">
    <location>
        <begin position="30"/>
        <end position="51"/>
    </location>
</feature>
<accession>A0A4R2RPV6</accession>
<organism evidence="3 4">
    <name type="scientific">Heliophilum fasciatum</name>
    <dbReference type="NCBI Taxonomy" id="35700"/>
    <lineage>
        <taxon>Bacteria</taxon>
        <taxon>Bacillati</taxon>
        <taxon>Bacillota</taxon>
        <taxon>Clostridia</taxon>
        <taxon>Eubacteriales</taxon>
        <taxon>Heliobacteriaceae</taxon>
        <taxon>Heliophilum</taxon>
    </lineage>
</organism>
<feature type="domain" description="RNA polymerase sigma-70 region 4" evidence="2">
    <location>
        <begin position="84"/>
        <end position="131"/>
    </location>
</feature>
<dbReference type="GO" id="GO:0003700">
    <property type="term" value="F:DNA-binding transcription factor activity"/>
    <property type="evidence" value="ECO:0007669"/>
    <property type="project" value="InterPro"/>
</dbReference>
<dbReference type="AlphaFoldDB" id="A0A4R2RPV6"/>
<dbReference type="EMBL" id="SLXT01000008">
    <property type="protein sequence ID" value="TCP64759.1"/>
    <property type="molecule type" value="Genomic_DNA"/>
</dbReference>
<evidence type="ECO:0000259" key="2">
    <source>
        <dbReference type="Pfam" id="PF04545"/>
    </source>
</evidence>
<name>A0A4R2RPV6_9FIRM</name>
<dbReference type="OrthoDB" id="3242975at2"/>
<dbReference type="RefSeq" id="WP_131918899.1">
    <property type="nucleotide sequence ID" value="NZ_JAOQNU010000008.1"/>
</dbReference>
<proteinExistence type="predicted"/>
<evidence type="ECO:0000313" key="4">
    <source>
        <dbReference type="Proteomes" id="UP000294813"/>
    </source>
</evidence>
<sequence length="137" mass="15903">MTKQQLQEYYWLRKNIHRLERRIGELKTVAERQTSQTSKDQERRASGGASDRVGNAVAEYVSIEAELQSKIQSLHTDTVAIEKAIAVLPSREQYLIRIRYIDLMTWKQIAADMECSWPHVHRIHSNALKLLAENDTK</sequence>